<name>X1NNS0_9ZZZZ</name>
<comment type="caution">
    <text evidence="2">The sequence shown here is derived from an EMBL/GenBank/DDBJ whole genome shotgun (WGS) entry which is preliminary data.</text>
</comment>
<protein>
    <recommendedName>
        <fullName evidence="1">Bacterial transcriptional activator domain-containing protein</fullName>
    </recommendedName>
</protein>
<feature type="non-terminal residue" evidence="2">
    <location>
        <position position="259"/>
    </location>
</feature>
<sequence>LEKASGLADELGYDDFLAVEGRNAALLIQYGASKGVGGNRFVHTLEKIRRRRDIQRRRAITKVSVGSSVATKPDIEARALGETRALVDSRLISDAEWRSNRAKEMFFYLLCCGAGQTKEQITAALWPDLSPAKASSNFHINLYRARRAIFPGIFMLEQGQYKLNPDVDIWFDVAEFENLLSRAESLPHGSKKVATLEQAIELYRGPFLGEFYSEWTEMRRHQLEDKYLKVLSLLANFNADRRRYDKAIALLEKFIAIDH</sequence>
<feature type="non-terminal residue" evidence="2">
    <location>
        <position position="1"/>
    </location>
</feature>
<evidence type="ECO:0000313" key="2">
    <source>
        <dbReference type="EMBL" id="GAI45662.1"/>
    </source>
</evidence>
<feature type="domain" description="Bacterial transcriptional activator" evidence="1">
    <location>
        <begin position="171"/>
        <end position="259"/>
    </location>
</feature>
<evidence type="ECO:0000259" key="1">
    <source>
        <dbReference type="SMART" id="SM01043"/>
    </source>
</evidence>
<dbReference type="InterPro" id="IPR011990">
    <property type="entry name" value="TPR-like_helical_dom_sf"/>
</dbReference>
<dbReference type="AlphaFoldDB" id="X1NNS0"/>
<dbReference type="InterPro" id="IPR005158">
    <property type="entry name" value="BTAD"/>
</dbReference>
<dbReference type="InterPro" id="IPR051677">
    <property type="entry name" value="AfsR-DnrI-RedD_regulator"/>
</dbReference>
<organism evidence="2">
    <name type="scientific">marine sediment metagenome</name>
    <dbReference type="NCBI Taxonomy" id="412755"/>
    <lineage>
        <taxon>unclassified sequences</taxon>
        <taxon>metagenomes</taxon>
        <taxon>ecological metagenomes</taxon>
    </lineage>
</organism>
<dbReference type="InterPro" id="IPR036388">
    <property type="entry name" value="WH-like_DNA-bd_sf"/>
</dbReference>
<reference evidence="2" key="1">
    <citation type="journal article" date="2014" name="Front. Microbiol.">
        <title>High frequency of phylogenetically diverse reductive dehalogenase-homologous genes in deep subseafloor sedimentary metagenomes.</title>
        <authorList>
            <person name="Kawai M."/>
            <person name="Futagami T."/>
            <person name="Toyoda A."/>
            <person name="Takaki Y."/>
            <person name="Nishi S."/>
            <person name="Hori S."/>
            <person name="Arai W."/>
            <person name="Tsubouchi T."/>
            <person name="Morono Y."/>
            <person name="Uchiyama I."/>
            <person name="Ito T."/>
            <person name="Fujiyama A."/>
            <person name="Inagaki F."/>
            <person name="Takami H."/>
        </authorList>
    </citation>
    <scope>NUCLEOTIDE SEQUENCE</scope>
    <source>
        <strain evidence="2">Expedition CK06-06</strain>
    </source>
</reference>
<dbReference type="SMART" id="SM01043">
    <property type="entry name" value="BTAD"/>
    <property type="match status" value="1"/>
</dbReference>
<dbReference type="EMBL" id="BARV01028245">
    <property type="protein sequence ID" value="GAI45662.1"/>
    <property type="molecule type" value="Genomic_DNA"/>
</dbReference>
<dbReference type="PANTHER" id="PTHR35807:SF2">
    <property type="entry name" value="TRANSCRIPTIONAL ACTIVATOR DOMAIN"/>
    <property type="match status" value="1"/>
</dbReference>
<dbReference type="Gene3D" id="1.25.40.10">
    <property type="entry name" value="Tetratricopeptide repeat domain"/>
    <property type="match status" value="1"/>
</dbReference>
<gene>
    <name evidence="2" type="ORF">S06H3_45269</name>
</gene>
<proteinExistence type="predicted"/>
<dbReference type="Pfam" id="PF03704">
    <property type="entry name" value="BTAD"/>
    <property type="match status" value="1"/>
</dbReference>
<dbReference type="SUPFAM" id="SSF48452">
    <property type="entry name" value="TPR-like"/>
    <property type="match status" value="1"/>
</dbReference>
<dbReference type="PANTHER" id="PTHR35807">
    <property type="entry name" value="TRANSCRIPTIONAL REGULATOR REDD-RELATED"/>
    <property type="match status" value="1"/>
</dbReference>
<accession>X1NNS0</accession>
<dbReference type="Gene3D" id="1.10.10.10">
    <property type="entry name" value="Winged helix-like DNA-binding domain superfamily/Winged helix DNA-binding domain"/>
    <property type="match status" value="1"/>
</dbReference>